<dbReference type="PROSITE" id="PS00211">
    <property type="entry name" value="ABC_TRANSPORTER_1"/>
    <property type="match status" value="1"/>
</dbReference>
<dbReference type="GO" id="GO:0005524">
    <property type="term" value="F:ATP binding"/>
    <property type="evidence" value="ECO:0007669"/>
    <property type="project" value="UniProtKB-KW"/>
</dbReference>
<evidence type="ECO:0000256" key="2">
    <source>
        <dbReference type="ARBA" id="ARBA00022448"/>
    </source>
</evidence>
<dbReference type="InterPro" id="IPR017871">
    <property type="entry name" value="ABC_transporter-like_CS"/>
</dbReference>
<keyword evidence="7" id="KW-1185">Reference proteome</keyword>
<proteinExistence type="inferred from homology"/>
<sequence>MSLLTVSNLGKAYRQYRSEWQRFARWFGIPAKPAHEHWVVRGISFDVWPGEKIGILGKNGAGKSTLLKMITGTLQPSEGQVTVQGRVAAILELGMGFNPELTGRQNVFHAAGLMGFNQQQIESVVEDIQHFADIGEYFDQPVRIYSSGMQSRVSFAVATSFHSDILIIDEALAVGDAAFQRKCFRRLEELCDKGTALLFVSHDIESVKKICQRAVHIEAGGLVEVGEAKPVCDRYEKALFSKSSAMTLAKVPEPVVDTGLVSDCELSYGDGRALIHDVALANSDNVRANVLRCNETMKIIFSVEFHTTVRNPIFTCLVKTREGIAIFGTDSAFLKQELREVNAGSSVQVEFEFKAALLPGIYYINCGVRDPSESDTDFLHRRVDVAMFRVTSNESSTALAGLADLQAVVNVRASHE</sequence>
<dbReference type="GO" id="GO:0016020">
    <property type="term" value="C:membrane"/>
    <property type="evidence" value="ECO:0007669"/>
    <property type="project" value="InterPro"/>
</dbReference>
<evidence type="ECO:0000313" key="7">
    <source>
        <dbReference type="Proteomes" id="UP000306635"/>
    </source>
</evidence>
<name>A0A5R9R139_9PSED</name>
<evidence type="ECO:0000313" key="6">
    <source>
        <dbReference type="EMBL" id="TLX76233.1"/>
    </source>
</evidence>
<dbReference type="CDD" id="cd10147">
    <property type="entry name" value="Wzt_C-like"/>
    <property type="match status" value="1"/>
</dbReference>
<dbReference type="AlphaFoldDB" id="A0A5R9R139"/>
<dbReference type="InterPro" id="IPR029439">
    <property type="entry name" value="Wzt_C"/>
</dbReference>
<dbReference type="EMBL" id="SWDV01000017">
    <property type="protein sequence ID" value="TLX76233.1"/>
    <property type="molecule type" value="Genomic_DNA"/>
</dbReference>
<dbReference type="InterPro" id="IPR003593">
    <property type="entry name" value="AAA+_ATPase"/>
</dbReference>
<evidence type="ECO:0000259" key="5">
    <source>
        <dbReference type="PROSITE" id="PS50893"/>
    </source>
</evidence>
<dbReference type="GO" id="GO:0016887">
    <property type="term" value="F:ATP hydrolysis activity"/>
    <property type="evidence" value="ECO:0007669"/>
    <property type="project" value="InterPro"/>
</dbReference>
<evidence type="ECO:0000256" key="4">
    <source>
        <dbReference type="ARBA" id="ARBA00022840"/>
    </source>
</evidence>
<dbReference type="GO" id="GO:0140359">
    <property type="term" value="F:ABC-type transporter activity"/>
    <property type="evidence" value="ECO:0007669"/>
    <property type="project" value="InterPro"/>
</dbReference>
<dbReference type="InterPro" id="IPR015860">
    <property type="entry name" value="ABC_transpr_TagH-like"/>
</dbReference>
<keyword evidence="4 6" id="KW-0067">ATP-binding</keyword>
<protein>
    <submittedName>
        <fullName evidence="6">ABC transporter ATP-binding protein</fullName>
    </submittedName>
</protein>
<feature type="domain" description="ABC transporter" evidence="5">
    <location>
        <begin position="4"/>
        <end position="244"/>
    </location>
</feature>
<evidence type="ECO:0000256" key="1">
    <source>
        <dbReference type="ARBA" id="ARBA00005417"/>
    </source>
</evidence>
<dbReference type="Gene3D" id="3.40.50.300">
    <property type="entry name" value="P-loop containing nucleotide triphosphate hydrolases"/>
    <property type="match status" value="1"/>
</dbReference>
<dbReference type="SUPFAM" id="SSF52540">
    <property type="entry name" value="P-loop containing nucleoside triphosphate hydrolases"/>
    <property type="match status" value="1"/>
</dbReference>
<dbReference type="Proteomes" id="UP000306635">
    <property type="component" value="Unassembled WGS sequence"/>
</dbReference>
<dbReference type="PANTHER" id="PTHR46743">
    <property type="entry name" value="TEICHOIC ACIDS EXPORT ATP-BINDING PROTEIN TAGH"/>
    <property type="match status" value="1"/>
</dbReference>
<accession>A0A5R9R139</accession>
<dbReference type="Gene3D" id="2.70.50.60">
    <property type="entry name" value="abc- transporter (atp binding component) like domain"/>
    <property type="match status" value="1"/>
</dbReference>
<dbReference type="Pfam" id="PF00005">
    <property type="entry name" value="ABC_tran"/>
    <property type="match status" value="1"/>
</dbReference>
<organism evidence="6 7">
    <name type="scientific">Pseudomonas nicosulfuronedens</name>
    <dbReference type="NCBI Taxonomy" id="2571105"/>
    <lineage>
        <taxon>Bacteria</taxon>
        <taxon>Pseudomonadati</taxon>
        <taxon>Pseudomonadota</taxon>
        <taxon>Gammaproteobacteria</taxon>
        <taxon>Pseudomonadales</taxon>
        <taxon>Pseudomonadaceae</taxon>
        <taxon>Pseudomonas</taxon>
    </lineage>
</organism>
<keyword evidence="3" id="KW-0547">Nucleotide-binding</keyword>
<dbReference type="Pfam" id="PF14524">
    <property type="entry name" value="Wzt_C"/>
    <property type="match status" value="1"/>
</dbReference>
<dbReference type="InterPro" id="IPR050683">
    <property type="entry name" value="Bact_Polysacc_Export_ATP-bd"/>
</dbReference>
<dbReference type="SMART" id="SM00382">
    <property type="entry name" value="AAA"/>
    <property type="match status" value="1"/>
</dbReference>
<dbReference type="RefSeq" id="WP_138523732.1">
    <property type="nucleotide sequence ID" value="NZ_JAOCBK010000002.1"/>
</dbReference>
<dbReference type="PROSITE" id="PS50893">
    <property type="entry name" value="ABC_TRANSPORTER_2"/>
    <property type="match status" value="1"/>
</dbReference>
<dbReference type="InterPro" id="IPR027417">
    <property type="entry name" value="P-loop_NTPase"/>
</dbReference>
<comment type="caution">
    <text evidence="6">The sequence shown here is derived from an EMBL/GenBank/DDBJ whole genome shotgun (WGS) entry which is preliminary data.</text>
</comment>
<reference evidence="6 7" key="1">
    <citation type="submission" date="2019-04" db="EMBL/GenBank/DDBJ databases">
        <authorList>
            <person name="Li M."/>
        </authorList>
    </citation>
    <scope>NUCLEOTIDE SEQUENCE [LARGE SCALE GENOMIC DNA]</scope>
    <source>
        <strain evidence="6 7">LAM1902</strain>
    </source>
</reference>
<evidence type="ECO:0000256" key="3">
    <source>
        <dbReference type="ARBA" id="ARBA00022741"/>
    </source>
</evidence>
<dbReference type="OrthoDB" id="9778870at2"/>
<gene>
    <name evidence="6" type="ORF">FAS41_15515</name>
</gene>
<comment type="similarity">
    <text evidence="1">Belongs to the ABC transporter superfamily.</text>
</comment>
<keyword evidence="2" id="KW-0813">Transport</keyword>
<dbReference type="PANTHER" id="PTHR46743:SF2">
    <property type="entry name" value="TEICHOIC ACIDS EXPORT ATP-BINDING PROTEIN TAGH"/>
    <property type="match status" value="1"/>
</dbReference>
<dbReference type="CDD" id="cd03220">
    <property type="entry name" value="ABC_KpsT_Wzt"/>
    <property type="match status" value="1"/>
</dbReference>
<dbReference type="InterPro" id="IPR003439">
    <property type="entry name" value="ABC_transporter-like_ATP-bd"/>
</dbReference>